<proteinExistence type="predicted"/>
<comment type="caution">
    <text evidence="2">The sequence shown here is derived from an EMBL/GenBank/DDBJ whole genome shotgun (WGS) entry which is preliminary data.</text>
</comment>
<dbReference type="RefSeq" id="WP_271316030.1">
    <property type="nucleotide sequence ID" value="NZ_JABXJJ020000021.1"/>
</dbReference>
<organism evidence="2">
    <name type="scientific">Streptantibioticus silvisoli</name>
    <dbReference type="NCBI Taxonomy" id="2705255"/>
    <lineage>
        <taxon>Bacteria</taxon>
        <taxon>Bacillati</taxon>
        <taxon>Actinomycetota</taxon>
        <taxon>Actinomycetes</taxon>
        <taxon>Kitasatosporales</taxon>
        <taxon>Streptomycetaceae</taxon>
        <taxon>Streptantibioticus</taxon>
    </lineage>
</organism>
<dbReference type="AlphaFoldDB" id="A0AA90JYG0"/>
<evidence type="ECO:0000313" key="2">
    <source>
        <dbReference type="EMBL" id="MDI5971231.1"/>
    </source>
</evidence>
<feature type="chain" id="PRO_5041642799" description="Secreted protein" evidence="1">
    <location>
        <begin position="27"/>
        <end position="214"/>
    </location>
</feature>
<sequence length="214" mass="21637">MNRPKKITLAGVVTAALVAVTAPATAYASSSAPAAPAAHHAAGARAAGAQASTPVTQLIGSGTMNDGASWSVSLVYYAHVPAGYVAQNGPVPAGDSLLCQRVVIAGTQVDAQAGAWADCQPVDDSAAPQSDEGLWGNTEKGTSGDRVFVARPPASATRAVMSLADSDQRTAQVVGVPGTAYRAYAIPVSTGETIASVDEYDAAGQLVDQQTDWR</sequence>
<evidence type="ECO:0000256" key="1">
    <source>
        <dbReference type="SAM" id="SignalP"/>
    </source>
</evidence>
<name>A0AA90JYG0_9ACTN</name>
<protein>
    <recommendedName>
        <fullName evidence="3">Secreted protein</fullName>
    </recommendedName>
</protein>
<gene>
    <name evidence="2" type="ORF">POF50_018095</name>
</gene>
<reference evidence="2" key="1">
    <citation type="submission" date="2023-05" db="EMBL/GenBank/DDBJ databases">
        <title>Streptantibioticus silvisoli sp. nov., acidotolerant actinomycetes 1 from pine litter.</title>
        <authorList>
            <person name="Swiecimska M."/>
            <person name="Golinska P."/>
            <person name="Sangal V."/>
            <person name="Wachnowicz B."/>
            <person name="Goodfellow M."/>
        </authorList>
    </citation>
    <scope>NUCLEOTIDE SEQUENCE</scope>
    <source>
        <strain evidence="2">SL13</strain>
    </source>
</reference>
<dbReference type="EMBL" id="JABXJJ020000021">
    <property type="protein sequence ID" value="MDI5971231.1"/>
    <property type="molecule type" value="Genomic_DNA"/>
</dbReference>
<feature type="signal peptide" evidence="1">
    <location>
        <begin position="1"/>
        <end position="26"/>
    </location>
</feature>
<accession>A0AA90JYG0</accession>
<evidence type="ECO:0008006" key="3">
    <source>
        <dbReference type="Google" id="ProtNLM"/>
    </source>
</evidence>
<keyword evidence="1" id="KW-0732">Signal</keyword>